<evidence type="ECO:0000313" key="1">
    <source>
        <dbReference type="EMBL" id="AFS82519.1"/>
    </source>
</evidence>
<reference evidence="1 2" key="1">
    <citation type="journal article" date="2012" name="J. Bacteriol.">
        <title>Draft Genome Sequence of an Ammonia-Oxidizing Archaeon, "Candidatus Nitrosopumilus sediminis" AR2, from Svalbard in the Arctic Circle.</title>
        <authorList>
            <person name="Park S.J."/>
            <person name="Kim J.G."/>
            <person name="Jung M.Y."/>
            <person name="Kim S.J."/>
            <person name="Cha I.T."/>
            <person name="Ghai R."/>
            <person name="Martin-Cuadrado A.B."/>
            <person name="Rodriguez-Valera F."/>
            <person name="Rhee S.K."/>
        </authorList>
    </citation>
    <scope>NUCLEOTIDE SEQUENCE [LARGE SCALE GENOMIC DNA]</scope>
    <source>
        <strain evidence="1 2">AR2</strain>
    </source>
</reference>
<dbReference type="RefSeq" id="WP_014964891.1">
    <property type="nucleotide sequence ID" value="NC_018656.1"/>
</dbReference>
<dbReference type="KEGG" id="nir:NSED_03565"/>
<sequence length="142" mass="16923">MSENSKSKSFKELEKKLDKEIKKVSEELIKEKLDKKKLDYDTIALILEVFDKSKFQWKPGHFEAFDSAPENFRGKTLPKNNRECVMLGVRLGTMRGKIIYNLRNSQITEKQRNEIDDLVWNFVWYSWQEARILYNRSNEKGN</sequence>
<protein>
    <submittedName>
        <fullName evidence="1">Uncharacterized protein</fullName>
    </submittedName>
</protein>
<evidence type="ECO:0000313" key="2">
    <source>
        <dbReference type="Proteomes" id="UP000006100"/>
    </source>
</evidence>
<proteinExistence type="predicted"/>
<accession>K0BAK6</accession>
<dbReference type="PATRIC" id="fig|1229909.8.peg.765"/>
<dbReference type="Proteomes" id="UP000006100">
    <property type="component" value="Chromosome"/>
</dbReference>
<dbReference type="GeneID" id="13697730"/>
<organism evidence="1 2">
    <name type="scientific">Candidatus Nitrosopumilus sediminis</name>
    <dbReference type="NCBI Taxonomy" id="1229909"/>
    <lineage>
        <taxon>Archaea</taxon>
        <taxon>Nitrososphaerota</taxon>
        <taxon>Nitrososphaeria</taxon>
        <taxon>Nitrosopumilales</taxon>
        <taxon>Nitrosopumilaceae</taxon>
        <taxon>Nitrosopumilus</taxon>
    </lineage>
</organism>
<gene>
    <name evidence="1" type="ORF">NSED_03565</name>
</gene>
<dbReference type="EMBL" id="CP003843">
    <property type="protein sequence ID" value="AFS82519.1"/>
    <property type="molecule type" value="Genomic_DNA"/>
</dbReference>
<dbReference type="HOGENOM" id="CLU_1820931_0_0_2"/>
<name>K0BAK6_9ARCH</name>
<keyword evidence="2" id="KW-1185">Reference proteome</keyword>
<dbReference type="OrthoDB" id="3122at2157"/>
<dbReference type="AlphaFoldDB" id="K0BAK6"/>